<feature type="region of interest" description="Disordered" evidence="1">
    <location>
        <begin position="1"/>
        <end position="24"/>
    </location>
</feature>
<feature type="compositionally biased region" description="Basic and acidic residues" evidence="1">
    <location>
        <begin position="217"/>
        <end position="240"/>
    </location>
</feature>
<evidence type="ECO:0000256" key="1">
    <source>
        <dbReference type="SAM" id="MobiDB-lite"/>
    </source>
</evidence>
<feature type="compositionally biased region" description="Basic and acidic residues" evidence="1">
    <location>
        <begin position="193"/>
        <end position="202"/>
    </location>
</feature>
<gene>
    <name evidence="2" type="ORF">PHPALM_3705</name>
</gene>
<accession>A0A2P4YLP8</accession>
<feature type="compositionally biased region" description="Low complexity" evidence="1">
    <location>
        <begin position="241"/>
        <end position="250"/>
    </location>
</feature>
<comment type="caution">
    <text evidence="2">The sequence shown here is derived from an EMBL/GenBank/DDBJ whole genome shotgun (WGS) entry which is preliminary data.</text>
</comment>
<reference evidence="2 3" key="1">
    <citation type="journal article" date="2017" name="Genome Biol. Evol.">
        <title>Phytophthora megakarya and P. palmivora, closely related causal agents of cacao black pod rot, underwent increases in genome sizes and gene numbers by different mechanisms.</title>
        <authorList>
            <person name="Ali S.S."/>
            <person name="Shao J."/>
            <person name="Lary D.J."/>
            <person name="Kronmiller B."/>
            <person name="Shen D."/>
            <person name="Strem M.D."/>
            <person name="Amoako-Attah I."/>
            <person name="Akrofi A.Y."/>
            <person name="Begoude B.A."/>
            <person name="Ten Hoopen G.M."/>
            <person name="Coulibaly K."/>
            <person name="Kebe B.I."/>
            <person name="Melnick R.L."/>
            <person name="Guiltinan M.J."/>
            <person name="Tyler B.M."/>
            <person name="Meinhardt L.W."/>
            <person name="Bailey B.A."/>
        </authorList>
    </citation>
    <scope>NUCLEOTIDE SEQUENCE [LARGE SCALE GENOMIC DNA]</scope>
    <source>
        <strain evidence="3">sbr112.9</strain>
    </source>
</reference>
<evidence type="ECO:0000313" key="3">
    <source>
        <dbReference type="Proteomes" id="UP000237271"/>
    </source>
</evidence>
<dbReference type="OrthoDB" id="108950at2759"/>
<feature type="region of interest" description="Disordered" evidence="1">
    <location>
        <begin position="56"/>
        <end position="125"/>
    </location>
</feature>
<evidence type="ECO:0000313" key="2">
    <source>
        <dbReference type="EMBL" id="POM78737.1"/>
    </source>
</evidence>
<feature type="region of interest" description="Disordered" evidence="1">
    <location>
        <begin position="215"/>
        <end position="269"/>
    </location>
</feature>
<name>A0A2P4YLP8_9STRA</name>
<proteinExistence type="predicted"/>
<sequence length="336" mass="37140">MAPPSTCRKHSSVARKPPGLHKNRAKVRVVYASADVSTEDEHFTIVEITLPTVEGATSTTDATDLTLTSRAPPAPTVVQPATRQVLPSKRTSNRASKTTSQQKAKAVAVAEAEKNGQRPEDDADCALDAECGDGGADGEDGHVTSKTRKKRVPYSMNEDCMVIAENITPDGLRKHIEKLEKVYGKAANADRALSGREPKQTADQEELEALMRRYVKHKENEDLEKAERKESKRKKTETDRIGGAAIGDAALSVERPHKMKETRKKSDPFAFLKELSESCENRRKEEARERSDRDVKVQLQFAEFQAQQSENLLQVAQIITDALQKPVLPGSETENN</sequence>
<dbReference type="Proteomes" id="UP000237271">
    <property type="component" value="Unassembled WGS sequence"/>
</dbReference>
<feature type="region of interest" description="Disordered" evidence="1">
    <location>
        <begin position="187"/>
        <end position="206"/>
    </location>
</feature>
<organism evidence="2 3">
    <name type="scientific">Phytophthora palmivora</name>
    <dbReference type="NCBI Taxonomy" id="4796"/>
    <lineage>
        <taxon>Eukaryota</taxon>
        <taxon>Sar</taxon>
        <taxon>Stramenopiles</taxon>
        <taxon>Oomycota</taxon>
        <taxon>Peronosporomycetes</taxon>
        <taxon>Peronosporales</taxon>
        <taxon>Peronosporaceae</taxon>
        <taxon>Phytophthora</taxon>
    </lineage>
</organism>
<feature type="compositionally biased region" description="Basic and acidic residues" evidence="1">
    <location>
        <begin position="111"/>
        <end position="120"/>
    </location>
</feature>
<feature type="compositionally biased region" description="Basic residues" evidence="1">
    <location>
        <begin position="7"/>
        <end position="24"/>
    </location>
</feature>
<feature type="compositionally biased region" description="Low complexity" evidence="1">
    <location>
        <begin position="56"/>
        <end position="82"/>
    </location>
</feature>
<keyword evidence="3" id="KW-1185">Reference proteome</keyword>
<dbReference type="AlphaFoldDB" id="A0A2P4YLP8"/>
<dbReference type="EMBL" id="NCKW01001922">
    <property type="protein sequence ID" value="POM78737.1"/>
    <property type="molecule type" value="Genomic_DNA"/>
</dbReference>
<feature type="compositionally biased region" description="Polar residues" evidence="1">
    <location>
        <begin position="89"/>
        <end position="102"/>
    </location>
</feature>
<protein>
    <submittedName>
        <fullName evidence="2">Uncharacterized protein</fullName>
    </submittedName>
</protein>